<dbReference type="KEGG" id="cinf:CINF_1748"/>
<dbReference type="RefSeq" id="WP_179975272.1">
    <property type="nucleotide sequence ID" value="NZ_CP049075.1"/>
</dbReference>
<sequence length="523" mass="60283">MTLEQICSIGKVEINDENTKIIKSYQQYIIPWLNSDKFKDHWANKPYPPLIDPDKMEWGGSDALHAWTLNLPLPKFYDFVVFGSHGVGISTAMNRFLWMCKAVAVGCNRGAKINEKDEKENPSNKANYVNMLKHLVFFEGFRKAQAKRLEDKEIEAMSFKYVYLQLNDFINDSDAKKFYSLIDASLALHIVRDPISNLKSLVNNPQMITHTKYEDDENLKKFALNFNTNAKKTLSKVIIYPQGGAFEKKKMQKIGEGGEMNVRPCIDSIDYWMLDNTQTFHDGALFTLLSGSLNKIKLKQTTDFIGEKSYDCMCEICEFFGLDKPDEKFAPIFAKRAANSVGFLPLSIYADDKTEFFDKKFGAGAKFNAASIKNSAKIILSSANDPAAKLSRYDISEYFKDVKGFDDSAMLISTGADDLVKLLAPNMMKKLKYYIKSLLKAIDEIFEEHYKYRFSEDDVLEYFRQNKRSRQVMNYILNQHLYFLNTHKPDVVKNYKWYQKFLELCKDDEPLENSDVNFSVTSF</sequence>
<evidence type="ECO:0000313" key="2">
    <source>
        <dbReference type="Proteomes" id="UP000509414"/>
    </source>
</evidence>
<reference evidence="1 2" key="1">
    <citation type="submission" date="2020-02" db="EMBL/GenBank/DDBJ databases">
        <title>Complete genome sequence of the novel Campylobacter species Candidatus Campylobacter infans.</title>
        <authorList>
            <person name="Duim B."/>
            <person name="Zomer A."/>
            <person name="van der Graaf L."/>
            <person name="Wagenaar J."/>
        </authorList>
    </citation>
    <scope>NUCLEOTIDE SEQUENCE [LARGE SCALE GENOMIC DNA]</scope>
    <source>
        <strain evidence="1 2">19S00001</strain>
    </source>
</reference>
<gene>
    <name evidence="1" type="ORF">CINF_1748</name>
</gene>
<name>A0A7H9CJB5_9BACT</name>
<dbReference type="EMBL" id="CP049075">
    <property type="protein sequence ID" value="QLI06217.1"/>
    <property type="molecule type" value="Genomic_DNA"/>
</dbReference>
<keyword evidence="2" id="KW-1185">Reference proteome</keyword>
<accession>A0A7H9CJB5</accession>
<dbReference type="InterPro" id="IPR021353">
    <property type="entry name" value="DUF2972"/>
</dbReference>
<evidence type="ECO:0000313" key="1">
    <source>
        <dbReference type="EMBL" id="QLI06217.1"/>
    </source>
</evidence>
<dbReference type="Proteomes" id="UP000509414">
    <property type="component" value="Chromosome"/>
</dbReference>
<dbReference type="Pfam" id="PF11186">
    <property type="entry name" value="DUF2972"/>
    <property type="match status" value="1"/>
</dbReference>
<protein>
    <submittedName>
        <fullName evidence="1">DUF2972 domain-containing protein</fullName>
    </submittedName>
</protein>
<proteinExistence type="predicted"/>
<organism evidence="1 2">
    <name type="scientific">Candidatus Campylobacter infans</name>
    <dbReference type="NCBI Taxonomy" id="2561898"/>
    <lineage>
        <taxon>Bacteria</taxon>
        <taxon>Pseudomonadati</taxon>
        <taxon>Campylobacterota</taxon>
        <taxon>Epsilonproteobacteria</taxon>
        <taxon>Campylobacterales</taxon>
        <taxon>Campylobacteraceae</taxon>
        <taxon>Campylobacter</taxon>
    </lineage>
</organism>
<dbReference type="AlphaFoldDB" id="A0A7H9CJB5"/>